<evidence type="ECO:0000313" key="2">
    <source>
        <dbReference type="Proteomes" id="UP000886595"/>
    </source>
</evidence>
<accession>A0A8X7RXY8</accession>
<sequence length="74" mass="8314">MLSDVNRGESIDKEAHLSEVYLFRIAVEGIRIALNKSGRLPIWNLGYLSNQTQVQFSELSFVEKSYALVVDTPG</sequence>
<dbReference type="AlphaFoldDB" id="A0A8X7RXY8"/>
<dbReference type="Proteomes" id="UP000886595">
    <property type="component" value="Unassembled WGS sequence"/>
</dbReference>
<dbReference type="EMBL" id="JAAMPC010000009">
    <property type="protein sequence ID" value="KAG2296047.1"/>
    <property type="molecule type" value="Genomic_DNA"/>
</dbReference>
<protein>
    <submittedName>
        <fullName evidence="1">Uncharacterized protein</fullName>
    </submittedName>
</protein>
<proteinExistence type="predicted"/>
<reference evidence="1 2" key="1">
    <citation type="submission" date="2020-02" db="EMBL/GenBank/DDBJ databases">
        <authorList>
            <person name="Ma Q."/>
            <person name="Huang Y."/>
            <person name="Song X."/>
            <person name="Pei D."/>
        </authorList>
    </citation>
    <scope>NUCLEOTIDE SEQUENCE [LARGE SCALE GENOMIC DNA]</scope>
    <source>
        <strain evidence="1">Sxm20200214</strain>
        <tissue evidence="1">Leaf</tissue>
    </source>
</reference>
<evidence type="ECO:0000313" key="1">
    <source>
        <dbReference type="EMBL" id="KAG2296047.1"/>
    </source>
</evidence>
<organism evidence="1 2">
    <name type="scientific">Brassica carinata</name>
    <name type="common">Ethiopian mustard</name>
    <name type="synonym">Abyssinian cabbage</name>
    <dbReference type="NCBI Taxonomy" id="52824"/>
    <lineage>
        <taxon>Eukaryota</taxon>
        <taxon>Viridiplantae</taxon>
        <taxon>Streptophyta</taxon>
        <taxon>Embryophyta</taxon>
        <taxon>Tracheophyta</taxon>
        <taxon>Spermatophyta</taxon>
        <taxon>Magnoliopsida</taxon>
        <taxon>eudicotyledons</taxon>
        <taxon>Gunneridae</taxon>
        <taxon>Pentapetalae</taxon>
        <taxon>rosids</taxon>
        <taxon>malvids</taxon>
        <taxon>Brassicales</taxon>
        <taxon>Brassicaceae</taxon>
        <taxon>Brassiceae</taxon>
        <taxon>Brassica</taxon>
    </lineage>
</organism>
<name>A0A8X7RXY8_BRACI</name>
<keyword evidence="2" id="KW-1185">Reference proteome</keyword>
<dbReference type="PANTHER" id="PTHR36020:SF2">
    <property type="entry name" value="(RAPE) HYPOTHETICAL PROTEIN"/>
    <property type="match status" value="1"/>
</dbReference>
<comment type="caution">
    <text evidence="1">The sequence shown here is derived from an EMBL/GenBank/DDBJ whole genome shotgun (WGS) entry which is preliminary data.</text>
</comment>
<gene>
    <name evidence="1" type="ORF">Bca52824_042716</name>
</gene>
<dbReference type="PANTHER" id="PTHR36020">
    <property type="entry name" value="TRANSMEMBRANE PROTEIN"/>
    <property type="match status" value="1"/>
</dbReference>